<dbReference type="AlphaFoldDB" id="A0A9P0Z0J3"/>
<evidence type="ECO:0000259" key="1">
    <source>
        <dbReference type="Pfam" id="PF07727"/>
    </source>
</evidence>
<sequence>MQSEIESLKLNKTWTLVPRTPNCSVVECKWLFKVKEEPNDIRFKARLVAKGFTQKEGVDYAEIFAPVVKFTTIRMMLALVAHNDWEMKQMDVTTAFLHGELDKQIFMSQPEGFIDPKYPRHVCLLRKALYGLKQSPRQWNIKLTSVCLP</sequence>
<evidence type="ECO:0000313" key="2">
    <source>
        <dbReference type="EMBL" id="CAH9081805.1"/>
    </source>
</evidence>
<dbReference type="EMBL" id="CAMAPE010000015">
    <property type="protein sequence ID" value="CAH9081805.1"/>
    <property type="molecule type" value="Genomic_DNA"/>
</dbReference>
<protein>
    <recommendedName>
        <fullName evidence="1">Reverse transcriptase Ty1/copia-type domain-containing protein</fullName>
    </recommendedName>
</protein>
<gene>
    <name evidence="2" type="ORF">CEURO_LOCUS7987</name>
</gene>
<feature type="domain" description="Reverse transcriptase Ty1/copia-type" evidence="1">
    <location>
        <begin position="11"/>
        <end position="146"/>
    </location>
</feature>
<organism evidence="2 3">
    <name type="scientific">Cuscuta europaea</name>
    <name type="common">European dodder</name>
    <dbReference type="NCBI Taxonomy" id="41803"/>
    <lineage>
        <taxon>Eukaryota</taxon>
        <taxon>Viridiplantae</taxon>
        <taxon>Streptophyta</taxon>
        <taxon>Embryophyta</taxon>
        <taxon>Tracheophyta</taxon>
        <taxon>Spermatophyta</taxon>
        <taxon>Magnoliopsida</taxon>
        <taxon>eudicotyledons</taxon>
        <taxon>Gunneridae</taxon>
        <taxon>Pentapetalae</taxon>
        <taxon>asterids</taxon>
        <taxon>lamiids</taxon>
        <taxon>Solanales</taxon>
        <taxon>Convolvulaceae</taxon>
        <taxon>Cuscuteae</taxon>
        <taxon>Cuscuta</taxon>
        <taxon>Cuscuta subgen. Cuscuta</taxon>
    </lineage>
</organism>
<keyword evidence="3" id="KW-1185">Reference proteome</keyword>
<reference evidence="2" key="1">
    <citation type="submission" date="2022-07" db="EMBL/GenBank/DDBJ databases">
        <authorList>
            <person name="Macas J."/>
            <person name="Novak P."/>
            <person name="Neumann P."/>
        </authorList>
    </citation>
    <scope>NUCLEOTIDE SEQUENCE</scope>
</reference>
<dbReference type="OrthoDB" id="8048545at2759"/>
<comment type="caution">
    <text evidence="2">The sequence shown here is derived from an EMBL/GenBank/DDBJ whole genome shotgun (WGS) entry which is preliminary data.</text>
</comment>
<evidence type="ECO:0000313" key="3">
    <source>
        <dbReference type="Proteomes" id="UP001152484"/>
    </source>
</evidence>
<name>A0A9P0Z0J3_CUSEU</name>
<accession>A0A9P0Z0J3</accession>
<dbReference type="SUPFAM" id="SSF56672">
    <property type="entry name" value="DNA/RNA polymerases"/>
    <property type="match status" value="1"/>
</dbReference>
<dbReference type="Proteomes" id="UP001152484">
    <property type="component" value="Unassembled WGS sequence"/>
</dbReference>
<dbReference type="InterPro" id="IPR013103">
    <property type="entry name" value="RVT_2"/>
</dbReference>
<proteinExistence type="predicted"/>
<dbReference type="Pfam" id="PF07727">
    <property type="entry name" value="RVT_2"/>
    <property type="match status" value="1"/>
</dbReference>
<dbReference type="InterPro" id="IPR043502">
    <property type="entry name" value="DNA/RNA_pol_sf"/>
</dbReference>